<sequence>MISLKVEKITTQKVSEIIEKQIEEWIHSGSFKPGQKLPSVRELCEMFAVGRSAVRDAITSLKGKGLVDVKQGDGSFVSRWDGTSLFHQIHLLEKKNIKQLFAVRKILESGMAELAATHRRESHLQKINAIITELEQTPTVEGWKLDFDFHTTLAEATGNEILVHLTNTLSTTMKKAIIDCHRLIFSDPLLTNKVFQQHVAIYDAISAKDPDTARITMLDHLNFVEQLLSNQSHTYAEGGSYAAE</sequence>
<dbReference type="SUPFAM" id="SSF46785">
    <property type="entry name" value="Winged helix' DNA-binding domain"/>
    <property type="match status" value="1"/>
</dbReference>
<accession>A0ABS4GV24</accession>
<dbReference type="InterPro" id="IPR036388">
    <property type="entry name" value="WH-like_DNA-bd_sf"/>
</dbReference>
<dbReference type="SMART" id="SM00895">
    <property type="entry name" value="FCD"/>
    <property type="match status" value="1"/>
</dbReference>
<dbReference type="PANTHER" id="PTHR43537:SF5">
    <property type="entry name" value="UXU OPERON TRANSCRIPTIONAL REGULATOR"/>
    <property type="match status" value="1"/>
</dbReference>
<keyword evidence="1" id="KW-0805">Transcription regulation</keyword>
<dbReference type="PROSITE" id="PS50949">
    <property type="entry name" value="HTH_GNTR"/>
    <property type="match status" value="1"/>
</dbReference>
<keyword evidence="6" id="KW-1185">Reference proteome</keyword>
<proteinExistence type="predicted"/>
<dbReference type="Gene3D" id="1.10.10.10">
    <property type="entry name" value="Winged helix-like DNA-binding domain superfamily/Winged helix DNA-binding domain"/>
    <property type="match status" value="1"/>
</dbReference>
<organism evidence="5 6">
    <name type="scientific">Ammoniphilus resinae</name>
    <dbReference type="NCBI Taxonomy" id="861532"/>
    <lineage>
        <taxon>Bacteria</taxon>
        <taxon>Bacillati</taxon>
        <taxon>Bacillota</taxon>
        <taxon>Bacilli</taxon>
        <taxon>Bacillales</taxon>
        <taxon>Paenibacillaceae</taxon>
        <taxon>Aneurinibacillus group</taxon>
        <taxon>Ammoniphilus</taxon>
    </lineage>
</organism>
<dbReference type="InterPro" id="IPR000524">
    <property type="entry name" value="Tscrpt_reg_HTH_GntR"/>
</dbReference>
<dbReference type="EMBL" id="JAGGKT010000016">
    <property type="protein sequence ID" value="MBP1934104.1"/>
    <property type="molecule type" value="Genomic_DNA"/>
</dbReference>
<keyword evidence="3" id="KW-0804">Transcription</keyword>
<dbReference type="PANTHER" id="PTHR43537">
    <property type="entry name" value="TRANSCRIPTIONAL REGULATOR, GNTR FAMILY"/>
    <property type="match status" value="1"/>
</dbReference>
<keyword evidence="5" id="KW-0670">Pyruvate</keyword>
<dbReference type="InterPro" id="IPR008920">
    <property type="entry name" value="TF_FadR/GntR_C"/>
</dbReference>
<evidence type="ECO:0000313" key="6">
    <source>
        <dbReference type="Proteomes" id="UP001519343"/>
    </source>
</evidence>
<evidence type="ECO:0000256" key="1">
    <source>
        <dbReference type="ARBA" id="ARBA00023015"/>
    </source>
</evidence>
<dbReference type="SMART" id="SM00345">
    <property type="entry name" value="HTH_GNTR"/>
    <property type="match status" value="1"/>
</dbReference>
<keyword evidence="2" id="KW-0238">DNA-binding</keyword>
<dbReference type="CDD" id="cd07377">
    <property type="entry name" value="WHTH_GntR"/>
    <property type="match status" value="1"/>
</dbReference>
<name>A0ABS4GV24_9BACL</name>
<protein>
    <submittedName>
        <fullName evidence="5">GntR family transcriptional repressor for pyruvate dehydrogenase complex</fullName>
    </submittedName>
</protein>
<dbReference type="Proteomes" id="UP001519343">
    <property type="component" value="Unassembled WGS sequence"/>
</dbReference>
<feature type="domain" description="HTH gntR-type" evidence="4">
    <location>
        <begin position="12"/>
        <end position="80"/>
    </location>
</feature>
<dbReference type="InterPro" id="IPR036390">
    <property type="entry name" value="WH_DNA-bd_sf"/>
</dbReference>
<gene>
    <name evidence="5" type="ORF">J2Z37_004121</name>
</gene>
<evidence type="ECO:0000256" key="2">
    <source>
        <dbReference type="ARBA" id="ARBA00023125"/>
    </source>
</evidence>
<dbReference type="RefSeq" id="WP_342453860.1">
    <property type="nucleotide sequence ID" value="NZ_JAGGKT010000016.1"/>
</dbReference>
<evidence type="ECO:0000259" key="4">
    <source>
        <dbReference type="PROSITE" id="PS50949"/>
    </source>
</evidence>
<evidence type="ECO:0000256" key="3">
    <source>
        <dbReference type="ARBA" id="ARBA00023163"/>
    </source>
</evidence>
<evidence type="ECO:0000313" key="5">
    <source>
        <dbReference type="EMBL" id="MBP1934104.1"/>
    </source>
</evidence>
<reference evidence="5 6" key="1">
    <citation type="submission" date="2021-03" db="EMBL/GenBank/DDBJ databases">
        <title>Genomic Encyclopedia of Type Strains, Phase IV (KMG-IV): sequencing the most valuable type-strain genomes for metagenomic binning, comparative biology and taxonomic classification.</title>
        <authorList>
            <person name="Goeker M."/>
        </authorList>
    </citation>
    <scope>NUCLEOTIDE SEQUENCE [LARGE SCALE GENOMIC DNA]</scope>
    <source>
        <strain evidence="5 6">DSM 24738</strain>
    </source>
</reference>
<comment type="caution">
    <text evidence="5">The sequence shown here is derived from an EMBL/GenBank/DDBJ whole genome shotgun (WGS) entry which is preliminary data.</text>
</comment>
<dbReference type="Pfam" id="PF07729">
    <property type="entry name" value="FCD"/>
    <property type="match status" value="1"/>
</dbReference>
<dbReference type="PRINTS" id="PR00035">
    <property type="entry name" value="HTHGNTR"/>
</dbReference>
<dbReference type="Gene3D" id="1.20.120.530">
    <property type="entry name" value="GntR ligand-binding domain-like"/>
    <property type="match status" value="1"/>
</dbReference>
<dbReference type="SUPFAM" id="SSF48008">
    <property type="entry name" value="GntR ligand-binding domain-like"/>
    <property type="match status" value="1"/>
</dbReference>
<dbReference type="Pfam" id="PF00392">
    <property type="entry name" value="GntR"/>
    <property type="match status" value="1"/>
</dbReference>
<dbReference type="InterPro" id="IPR011711">
    <property type="entry name" value="GntR_C"/>
</dbReference>